<dbReference type="AlphaFoldDB" id="A0AAV3XH51"/>
<dbReference type="Proteomes" id="UP001050975">
    <property type="component" value="Unassembled WGS sequence"/>
</dbReference>
<evidence type="ECO:0000313" key="1">
    <source>
        <dbReference type="EMBL" id="GET40275.1"/>
    </source>
</evidence>
<protein>
    <recommendedName>
        <fullName evidence="3">Glycosyl transferase</fullName>
    </recommendedName>
</protein>
<organism evidence="1 2">
    <name type="scientific">Microseira wollei NIES-4236</name>
    <dbReference type="NCBI Taxonomy" id="2530354"/>
    <lineage>
        <taxon>Bacteria</taxon>
        <taxon>Bacillati</taxon>
        <taxon>Cyanobacteriota</taxon>
        <taxon>Cyanophyceae</taxon>
        <taxon>Oscillatoriophycideae</taxon>
        <taxon>Aerosakkonematales</taxon>
        <taxon>Aerosakkonemataceae</taxon>
        <taxon>Microseira</taxon>
    </lineage>
</organism>
<evidence type="ECO:0008006" key="3">
    <source>
        <dbReference type="Google" id="ProtNLM"/>
    </source>
</evidence>
<dbReference type="InterPro" id="IPR029044">
    <property type="entry name" value="Nucleotide-diphossugar_trans"/>
</dbReference>
<sequence length="295" mass="34063">MLGLKNKIKQSVKYRFWYSYYNLLRQIKCLQRPNIKWKPLDPCLPRFVSIVHEADVPLLAYSLNSLMRQVDKRPNFWLVGDSDAAYAKLYSWLSGASPPDVEFWHWESLLSKLDSRYQTFIKTWLNSGKWGGYAKKFAITLAANADSDILLFDADVLWFGDFPSILQSLRQKNPTILAGQDYQQSYDLEVIEFLGDRSILAGAPLNCGLVYYSQGILPQTIPAEKLMNLLPYAKQATTHLEQTIIAHAFWQANGQWFDSDTLATTMIDNFKLRRQTESLARHYAGGKHLFWRDAY</sequence>
<name>A0AAV3XH51_9CYAN</name>
<keyword evidence="2" id="KW-1185">Reference proteome</keyword>
<dbReference type="SUPFAM" id="SSF53448">
    <property type="entry name" value="Nucleotide-diphospho-sugar transferases"/>
    <property type="match status" value="1"/>
</dbReference>
<dbReference type="EMBL" id="BLAY01000086">
    <property type="protein sequence ID" value="GET40275.1"/>
    <property type="molecule type" value="Genomic_DNA"/>
</dbReference>
<proteinExistence type="predicted"/>
<accession>A0AAV3XH51</accession>
<evidence type="ECO:0000313" key="2">
    <source>
        <dbReference type="Proteomes" id="UP001050975"/>
    </source>
</evidence>
<comment type="caution">
    <text evidence="1">The sequence shown here is derived from an EMBL/GenBank/DDBJ whole genome shotgun (WGS) entry which is preliminary data.</text>
</comment>
<gene>
    <name evidence="1" type="ORF">MiSe_50840</name>
</gene>
<reference evidence="1" key="1">
    <citation type="submission" date="2019-10" db="EMBL/GenBank/DDBJ databases">
        <title>Draft genome sequece of Microseira wollei NIES-4236.</title>
        <authorList>
            <person name="Yamaguchi H."/>
            <person name="Suzuki S."/>
            <person name="Kawachi M."/>
        </authorList>
    </citation>
    <scope>NUCLEOTIDE SEQUENCE</scope>
    <source>
        <strain evidence="1">NIES-4236</strain>
    </source>
</reference>